<dbReference type="Proteomes" id="UP001165427">
    <property type="component" value="Unassembled WGS sequence"/>
</dbReference>
<dbReference type="PRINTS" id="PR00344">
    <property type="entry name" value="BCTRLSENSOR"/>
</dbReference>
<protein>
    <recommendedName>
        <fullName evidence="2">histidine kinase</fullName>
        <ecNumber evidence="2">2.7.13.3</ecNumber>
    </recommendedName>
</protein>
<dbReference type="Gene3D" id="1.10.287.130">
    <property type="match status" value="1"/>
</dbReference>
<evidence type="ECO:0000256" key="1">
    <source>
        <dbReference type="ARBA" id="ARBA00000085"/>
    </source>
</evidence>
<dbReference type="InterPro" id="IPR005467">
    <property type="entry name" value="His_kinase_dom"/>
</dbReference>
<dbReference type="EMBL" id="JALJRB010000005">
    <property type="protein sequence ID" value="MCJ8500217.1"/>
    <property type="molecule type" value="Genomic_DNA"/>
</dbReference>
<evidence type="ECO:0000313" key="10">
    <source>
        <dbReference type="EMBL" id="MCJ8500217.1"/>
    </source>
</evidence>
<dbReference type="PANTHER" id="PTHR43065">
    <property type="entry name" value="SENSOR HISTIDINE KINASE"/>
    <property type="match status" value="1"/>
</dbReference>
<dbReference type="InterPro" id="IPR003594">
    <property type="entry name" value="HATPase_dom"/>
</dbReference>
<evidence type="ECO:0000256" key="3">
    <source>
        <dbReference type="ARBA" id="ARBA00022553"/>
    </source>
</evidence>
<reference evidence="10" key="1">
    <citation type="submission" date="2022-04" db="EMBL/GenBank/DDBJ databases">
        <title>Desulfatitalea alkaliphila sp. nov., a novel anaerobic sulfate-reducing bacterium isolated from terrestrial mud volcano, Taman Peninsula, Russia.</title>
        <authorList>
            <person name="Khomyakova M.A."/>
            <person name="Merkel A.Y."/>
            <person name="Slobodkin A.I."/>
        </authorList>
    </citation>
    <scope>NUCLEOTIDE SEQUENCE</scope>
    <source>
        <strain evidence="10">M08but</strain>
    </source>
</reference>
<evidence type="ECO:0000256" key="4">
    <source>
        <dbReference type="ARBA" id="ARBA00022679"/>
    </source>
</evidence>
<dbReference type="PANTHER" id="PTHR43065:SF10">
    <property type="entry name" value="PEROXIDE STRESS-ACTIVATED HISTIDINE KINASE MAK3"/>
    <property type="match status" value="1"/>
</dbReference>
<comment type="caution">
    <text evidence="10">The sequence shown here is derived from an EMBL/GenBank/DDBJ whole genome shotgun (WGS) entry which is preliminary data.</text>
</comment>
<evidence type="ECO:0000256" key="7">
    <source>
        <dbReference type="ARBA" id="ARBA00022840"/>
    </source>
</evidence>
<keyword evidence="6 10" id="KW-0418">Kinase</keyword>
<comment type="catalytic activity">
    <reaction evidence="1">
        <text>ATP + protein L-histidine = ADP + protein N-phospho-L-histidine.</text>
        <dbReference type="EC" id="2.7.13.3"/>
    </reaction>
</comment>
<evidence type="ECO:0000256" key="6">
    <source>
        <dbReference type="ARBA" id="ARBA00022777"/>
    </source>
</evidence>
<feature type="domain" description="Histidine kinase" evidence="9">
    <location>
        <begin position="288"/>
        <end position="538"/>
    </location>
</feature>
<dbReference type="InterPro" id="IPR036890">
    <property type="entry name" value="HATPase_C_sf"/>
</dbReference>
<keyword evidence="3" id="KW-0597">Phosphoprotein</keyword>
<keyword evidence="8" id="KW-0902">Two-component regulatory system</keyword>
<organism evidence="10 11">
    <name type="scientific">Desulfatitalea alkaliphila</name>
    <dbReference type="NCBI Taxonomy" id="2929485"/>
    <lineage>
        <taxon>Bacteria</taxon>
        <taxon>Pseudomonadati</taxon>
        <taxon>Thermodesulfobacteriota</taxon>
        <taxon>Desulfobacteria</taxon>
        <taxon>Desulfobacterales</taxon>
        <taxon>Desulfosarcinaceae</taxon>
        <taxon>Desulfatitalea</taxon>
    </lineage>
</organism>
<keyword evidence="5" id="KW-0547">Nucleotide-binding</keyword>
<dbReference type="GO" id="GO:0004673">
    <property type="term" value="F:protein histidine kinase activity"/>
    <property type="evidence" value="ECO:0007669"/>
    <property type="project" value="UniProtKB-EC"/>
</dbReference>
<evidence type="ECO:0000259" key="9">
    <source>
        <dbReference type="PROSITE" id="PS50109"/>
    </source>
</evidence>
<dbReference type="Pfam" id="PF02518">
    <property type="entry name" value="HATPase_c"/>
    <property type="match status" value="1"/>
</dbReference>
<dbReference type="GO" id="GO:0000160">
    <property type="term" value="P:phosphorelay signal transduction system"/>
    <property type="evidence" value="ECO:0007669"/>
    <property type="project" value="UniProtKB-KW"/>
</dbReference>
<dbReference type="CDD" id="cd00075">
    <property type="entry name" value="HATPase"/>
    <property type="match status" value="1"/>
</dbReference>
<dbReference type="AlphaFoldDB" id="A0AA41UJ58"/>
<dbReference type="SUPFAM" id="SSF55874">
    <property type="entry name" value="ATPase domain of HSP90 chaperone/DNA topoisomerase II/histidine kinase"/>
    <property type="match status" value="1"/>
</dbReference>
<evidence type="ECO:0000256" key="2">
    <source>
        <dbReference type="ARBA" id="ARBA00012438"/>
    </source>
</evidence>
<evidence type="ECO:0000256" key="8">
    <source>
        <dbReference type="ARBA" id="ARBA00023012"/>
    </source>
</evidence>
<keyword evidence="7" id="KW-0067">ATP-binding</keyword>
<evidence type="ECO:0000313" key="11">
    <source>
        <dbReference type="Proteomes" id="UP001165427"/>
    </source>
</evidence>
<sequence>MTRAAPTPEGDNAAKPMPLQVSALNTVWIIRYLQEHHPEIDLPAMLAAVNKPIPFSVVNLRTQQCEPVAIEHLVDGRYWFSNRFMMAFYKAIKTRIPEPRLGYTIGRIAHQSHPVRRSAFFLAPLVGPRQLLKRIVKESNKFNRTKDILLLENRKTRTVIRLVHYVGIMVDDFAMDWHAGVFHAYAALTGARDVEIRWEGRDPDLKTVDFEIRYRNPWLPQRLLRAFVFNLPAVKEALQKAEEIQEEHRRTILNQENIIKARTERIEAMQQQLLAQERMMTETYIAGGMAHEIRNTLGAAQLRLRQAAVAVDQNAGDPSLARLLAFITRADATAPDDQRAAVQAIRVLHENRQRIHGALAQIDRAVQRGLAIANRVMDYATLSVEDGGRSADVSHIATDLAGIYGEEWARQGIALDLALSDGAEVRGAPERIHSVLQNLLLNARDAIVETGRDRGRIRLRVERAGPETVIEVADDGVGIDADLLERIFEPFFSTKPHRGMGLGLSACRKIVAGCGGRMEVQSDAGGGATFRLLFPSAAVRDPQSG</sequence>
<gene>
    <name evidence="10" type="ORF">MRX98_06495</name>
</gene>
<dbReference type="Gene3D" id="3.30.565.10">
    <property type="entry name" value="Histidine kinase-like ATPase, C-terminal domain"/>
    <property type="match status" value="1"/>
</dbReference>
<dbReference type="PROSITE" id="PS50109">
    <property type="entry name" value="HIS_KIN"/>
    <property type="match status" value="1"/>
</dbReference>
<dbReference type="GO" id="GO:0005524">
    <property type="term" value="F:ATP binding"/>
    <property type="evidence" value="ECO:0007669"/>
    <property type="project" value="UniProtKB-KW"/>
</dbReference>
<evidence type="ECO:0000256" key="5">
    <source>
        <dbReference type="ARBA" id="ARBA00022741"/>
    </source>
</evidence>
<dbReference type="EC" id="2.7.13.3" evidence="2"/>
<dbReference type="RefSeq" id="WP_246904081.1">
    <property type="nucleotide sequence ID" value="NZ_JALJRB010000005.1"/>
</dbReference>
<keyword evidence="4" id="KW-0808">Transferase</keyword>
<dbReference type="SMART" id="SM00387">
    <property type="entry name" value="HATPase_c"/>
    <property type="match status" value="1"/>
</dbReference>
<name>A0AA41UJ58_9BACT</name>
<keyword evidence="11" id="KW-1185">Reference proteome</keyword>
<accession>A0AA41UJ58</accession>
<dbReference type="InterPro" id="IPR004358">
    <property type="entry name" value="Sig_transdc_His_kin-like_C"/>
</dbReference>
<proteinExistence type="predicted"/>